<dbReference type="GO" id="GO:0005516">
    <property type="term" value="F:calmodulin binding"/>
    <property type="evidence" value="ECO:0007669"/>
    <property type="project" value="UniProtKB-KW"/>
</dbReference>
<dbReference type="GO" id="GO:0051295">
    <property type="term" value="P:establishment of meiotic spindle localization"/>
    <property type="evidence" value="ECO:0007669"/>
    <property type="project" value="TreeGrafter"/>
</dbReference>
<organism evidence="7 8">
    <name type="scientific">Triparma verrucosa</name>
    <dbReference type="NCBI Taxonomy" id="1606542"/>
    <lineage>
        <taxon>Eukaryota</taxon>
        <taxon>Sar</taxon>
        <taxon>Stramenopiles</taxon>
        <taxon>Ochrophyta</taxon>
        <taxon>Bolidophyceae</taxon>
        <taxon>Parmales</taxon>
        <taxon>Triparmaceae</taxon>
        <taxon>Triparma</taxon>
    </lineage>
</organism>
<protein>
    <submittedName>
        <fullName evidence="7">Uncharacterized protein</fullName>
    </submittedName>
</protein>
<keyword evidence="2" id="KW-0963">Cytoplasm</keyword>
<feature type="coiled-coil region" evidence="5">
    <location>
        <begin position="610"/>
        <end position="660"/>
    </location>
</feature>
<dbReference type="GO" id="GO:0005737">
    <property type="term" value="C:cytoplasm"/>
    <property type="evidence" value="ECO:0007669"/>
    <property type="project" value="UniProtKB-SubCell"/>
</dbReference>
<feature type="compositionally biased region" description="Polar residues" evidence="6">
    <location>
        <begin position="125"/>
        <end position="137"/>
    </location>
</feature>
<evidence type="ECO:0000256" key="4">
    <source>
        <dbReference type="ARBA" id="ARBA00022860"/>
    </source>
</evidence>
<proteinExistence type="predicted"/>
<dbReference type="Gene3D" id="1.25.40.20">
    <property type="entry name" value="Ankyrin repeat-containing domain"/>
    <property type="match status" value="1"/>
</dbReference>
<evidence type="ECO:0000256" key="1">
    <source>
        <dbReference type="ARBA" id="ARBA00004496"/>
    </source>
</evidence>
<evidence type="ECO:0000313" key="7">
    <source>
        <dbReference type="EMBL" id="GMH90295.1"/>
    </source>
</evidence>
<evidence type="ECO:0000256" key="3">
    <source>
        <dbReference type="ARBA" id="ARBA00022737"/>
    </source>
</evidence>
<evidence type="ECO:0000313" key="8">
    <source>
        <dbReference type="Proteomes" id="UP001165160"/>
    </source>
</evidence>
<feature type="region of interest" description="Disordered" evidence="6">
    <location>
        <begin position="1"/>
        <end position="23"/>
    </location>
</feature>
<name>A0A9W7BQ45_9STRA</name>
<dbReference type="PROSITE" id="PS50096">
    <property type="entry name" value="IQ"/>
    <property type="match status" value="6"/>
</dbReference>
<feature type="coiled-coil region" evidence="5">
    <location>
        <begin position="748"/>
        <end position="808"/>
    </location>
</feature>
<dbReference type="Gene3D" id="1.20.5.190">
    <property type="match status" value="3"/>
</dbReference>
<feature type="compositionally biased region" description="Polar residues" evidence="6">
    <location>
        <begin position="1"/>
        <end position="15"/>
    </location>
</feature>
<dbReference type="PANTHER" id="PTHR22706:SF1">
    <property type="entry name" value="ASSEMBLY FACTOR FOR SPINDLE MICROTUBULES"/>
    <property type="match status" value="1"/>
</dbReference>
<evidence type="ECO:0000256" key="5">
    <source>
        <dbReference type="SAM" id="Coils"/>
    </source>
</evidence>
<dbReference type="EMBL" id="BRXX01000104">
    <property type="protein sequence ID" value="GMH90295.1"/>
    <property type="molecule type" value="Genomic_DNA"/>
</dbReference>
<dbReference type="InterPro" id="IPR036770">
    <property type="entry name" value="Ankyrin_rpt-contain_sf"/>
</dbReference>
<accession>A0A9W7BQ45</accession>
<reference evidence="8" key="1">
    <citation type="journal article" date="2023" name="Commun. Biol.">
        <title>Genome analysis of Parmales, the sister group of diatoms, reveals the evolutionary specialization of diatoms from phago-mixotrophs to photoautotrophs.</title>
        <authorList>
            <person name="Ban H."/>
            <person name="Sato S."/>
            <person name="Yoshikawa S."/>
            <person name="Yamada K."/>
            <person name="Nakamura Y."/>
            <person name="Ichinomiya M."/>
            <person name="Sato N."/>
            <person name="Blanc-Mathieu R."/>
            <person name="Endo H."/>
            <person name="Kuwata A."/>
            <person name="Ogata H."/>
        </authorList>
    </citation>
    <scope>NUCLEOTIDE SEQUENCE [LARGE SCALE GENOMIC DNA]</scope>
    <source>
        <strain evidence="8">NIES 3699</strain>
    </source>
</reference>
<keyword evidence="4" id="KW-0112">Calmodulin-binding</keyword>
<comment type="caution">
    <text evidence="7">The sequence shown here is derived from an EMBL/GenBank/DDBJ whole genome shotgun (WGS) entry which is preliminary data.</text>
</comment>
<feature type="compositionally biased region" description="Basic and acidic residues" evidence="6">
    <location>
        <begin position="62"/>
        <end position="79"/>
    </location>
</feature>
<comment type="subcellular location">
    <subcellularLocation>
        <location evidence="1">Cytoplasm</location>
    </subcellularLocation>
</comment>
<feature type="region of interest" description="Disordered" evidence="6">
    <location>
        <begin position="895"/>
        <end position="918"/>
    </location>
</feature>
<evidence type="ECO:0000256" key="6">
    <source>
        <dbReference type="SAM" id="MobiDB-lite"/>
    </source>
</evidence>
<dbReference type="SUPFAM" id="SSF48403">
    <property type="entry name" value="Ankyrin repeat"/>
    <property type="match status" value="1"/>
</dbReference>
<feature type="compositionally biased region" description="Low complexity" evidence="6">
    <location>
        <begin position="144"/>
        <end position="154"/>
    </location>
</feature>
<keyword evidence="3" id="KW-0677">Repeat</keyword>
<dbReference type="InterPro" id="IPR000048">
    <property type="entry name" value="IQ_motif_EF-hand-BS"/>
</dbReference>
<keyword evidence="8" id="KW-1185">Reference proteome</keyword>
<gene>
    <name evidence="7" type="ORF">TrVE_jg4797</name>
</gene>
<dbReference type="SMART" id="SM00015">
    <property type="entry name" value="IQ"/>
    <property type="match status" value="13"/>
</dbReference>
<keyword evidence="5" id="KW-0175">Coiled coil</keyword>
<dbReference type="Proteomes" id="UP001165160">
    <property type="component" value="Unassembled WGS sequence"/>
</dbReference>
<evidence type="ECO:0000256" key="2">
    <source>
        <dbReference type="ARBA" id="ARBA00022490"/>
    </source>
</evidence>
<sequence>MDWLNQATAALTESKQSNKDWERRRNTDFALEFNRPSSLTEIDSKLSAKTAQLDGMTTASKLRRDAEEEVNNVERVERAMKKKEKKAVKEGTPTKLGKLPAKSMEEFKMEQQSQQTKKKRRKSLNQEPVSGSVSGPSATPPLPAKQQQAASAQKGQVVHKTKMTIDGSLYSINVFQTENHIAFSVVDNLTSEVHKVKTKSKAKDLSSKSLREKEFFYEELLSRLSFKAVNTKGDSDSNQPRYMQNTGQPQTKKLVLLKLNEINKGGGRAGGELSGVFGGAPFFKESLPIGDIIADCTAHSNEQSIKLTFIDSIYNTSTSYTFPACALPKLSQLKVKNSTGSGLDKKAPVLGSKIPSKNVQAVKNLCAKLIILRSSDMTEGNPDDTGEELTLVVPKQIRDLINDSIYEHEKAVQIQSAFRMHSKFVAFKPKMEGYLSRRNCSTTIQKLWRKSLSRMLFEEKKLEHKSAVAIQKRIRICNATSKVGELRLTRKSVILIQGRIRVMMSRKIMRAKAVAKAAAEKVAAERAAAEKAAAEKAAAEKAAAEKAAAEELAAFNAAVTIQKRIRICNATSKVDDMRLSLRSAILIQGRTRIIMSKKILKAKAVAKVAAEKVTAEIAAAEKAAAEKAAAERAAAEKAAAEKAAAEKAAAEKAAAEELAAFNAAVTIQKRIRICNATSKVDDMRLSLRSAILIQGRTRIIMSKKILNAKAAAKKAADERAVAEMAVSRAIVIQKYFRRYAGTLYVENLRQIERNINEMKLKLKKFECSIIIQKYVRKYILAHNIITMLRGIKQEEEEEKTKLDKLKYDSSVLIQKRIRICNAVSRVDDMRLSLSSAVLIQGRVRIMMSRKILRAKAAAKAAADERAAAQKAAAEKAEAERLAAEQAAAESGANKIQTVWRGREGRREGDRRRREKTERESSVVIQSAWRIHLSRQAAQQRRDKFFEVARALNEKRNRSAVQIQSKMRACLARWRVNNLRAERLGAIKIQSVARRHQGIAKAGTARKRIIGAKLIQTAWRGKSTKAKFMKLLELHNAAMYIQCQARIIFSKNIAAEKRARLDSVKWGKMIIIQTQARMCLARWAVAEMRERQAAALTIQMAVRCWVAREHLKNKKFFHARYVKKIILLQSLVRQKQSAAYTKQWQEWWAWEAQNAMIIQARVRGMKARREMQEWKDYWKTHALVSKIQARARGMKARKEWVFEPKEIRPKSPLFFSWVRHQRFDDLQEVLDWEPTFTENVCEVEGEEFDVDIRGNKQNTLLMTAAQIGCKRIVKDLVRAGCDKDAVNEEGNTAAHMAFLYGFADLGYYMIDSLGCDDGIENEGGLDCYAMSGGLVESKRPDMYLGDGALGSDIKLVYDGDGGEK</sequence>
<feature type="coiled-coil region" evidence="5">
    <location>
        <begin position="522"/>
        <end position="554"/>
    </location>
</feature>
<dbReference type="GO" id="GO:0000922">
    <property type="term" value="C:spindle pole"/>
    <property type="evidence" value="ECO:0007669"/>
    <property type="project" value="TreeGrafter"/>
</dbReference>
<dbReference type="Pfam" id="PF00612">
    <property type="entry name" value="IQ"/>
    <property type="match status" value="4"/>
</dbReference>
<feature type="compositionally biased region" description="Basic and acidic residues" evidence="6">
    <location>
        <begin position="900"/>
        <end position="918"/>
    </location>
</feature>
<dbReference type="GO" id="GO:0007051">
    <property type="term" value="P:spindle organization"/>
    <property type="evidence" value="ECO:0007669"/>
    <property type="project" value="TreeGrafter"/>
</dbReference>
<feature type="coiled-coil region" evidence="5">
    <location>
        <begin position="859"/>
        <end position="888"/>
    </location>
</feature>
<feature type="region of interest" description="Disordered" evidence="6">
    <location>
        <begin position="55"/>
        <end position="157"/>
    </location>
</feature>
<dbReference type="InterPro" id="IPR051185">
    <property type="entry name" value="ASPM"/>
</dbReference>
<dbReference type="PANTHER" id="PTHR22706">
    <property type="entry name" value="ASSEMBLY FACTOR FOR SPINDLE MICROTUBULES"/>
    <property type="match status" value="1"/>
</dbReference>
<dbReference type="GO" id="GO:0000278">
    <property type="term" value="P:mitotic cell cycle"/>
    <property type="evidence" value="ECO:0007669"/>
    <property type="project" value="TreeGrafter"/>
</dbReference>